<dbReference type="GO" id="GO:0051539">
    <property type="term" value="F:4 iron, 4 sulfur cluster binding"/>
    <property type="evidence" value="ECO:0007669"/>
    <property type="project" value="UniProtKB-KW"/>
</dbReference>
<evidence type="ECO:0000259" key="14">
    <source>
        <dbReference type="PROSITE" id="PS51379"/>
    </source>
</evidence>
<evidence type="ECO:0000256" key="13">
    <source>
        <dbReference type="ARBA" id="ARBA00034078"/>
    </source>
</evidence>
<dbReference type="PROSITE" id="PS51379">
    <property type="entry name" value="4FE4S_FER_2"/>
    <property type="match status" value="1"/>
</dbReference>
<dbReference type="EMBL" id="UINC01024796">
    <property type="protein sequence ID" value="SVA99169.1"/>
    <property type="molecule type" value="Genomic_DNA"/>
</dbReference>
<organism evidence="15">
    <name type="scientific">marine metagenome</name>
    <dbReference type="NCBI Taxonomy" id="408172"/>
    <lineage>
        <taxon>unclassified sequences</taxon>
        <taxon>metagenomes</taxon>
        <taxon>ecological metagenomes</taxon>
    </lineage>
</organism>
<dbReference type="SUPFAM" id="SSF46548">
    <property type="entry name" value="alpha-helical ferredoxin"/>
    <property type="match status" value="1"/>
</dbReference>
<dbReference type="GO" id="GO:0046872">
    <property type="term" value="F:metal ion binding"/>
    <property type="evidence" value="ECO:0007669"/>
    <property type="project" value="UniProtKB-KW"/>
</dbReference>
<keyword evidence="12" id="KW-0003">3Fe-4S</keyword>
<dbReference type="InterPro" id="IPR036010">
    <property type="entry name" value="2Fe-2S_ferredoxin-like_sf"/>
</dbReference>
<keyword evidence="10" id="KW-0408">Iron</keyword>
<evidence type="ECO:0000256" key="12">
    <source>
        <dbReference type="ARBA" id="ARBA00023291"/>
    </source>
</evidence>
<dbReference type="Gene3D" id="3.10.20.30">
    <property type="match status" value="1"/>
</dbReference>
<dbReference type="InterPro" id="IPR017896">
    <property type="entry name" value="4Fe4S_Fe-S-bd"/>
</dbReference>
<dbReference type="SUPFAM" id="SSF54292">
    <property type="entry name" value="2Fe-2S ferredoxin-like"/>
    <property type="match status" value="1"/>
</dbReference>
<comment type="cofactor">
    <cofactor evidence="13">
        <name>[2Fe-2S] cluster</name>
        <dbReference type="ChEBI" id="CHEBI:190135"/>
    </cofactor>
</comment>
<evidence type="ECO:0000256" key="1">
    <source>
        <dbReference type="ARBA" id="ARBA00001927"/>
    </source>
</evidence>
<dbReference type="NCBIfam" id="NF005746">
    <property type="entry name" value="PRK07570.1"/>
    <property type="match status" value="1"/>
</dbReference>
<dbReference type="PROSITE" id="PS00198">
    <property type="entry name" value="4FE4S_FER_1"/>
    <property type="match status" value="1"/>
</dbReference>
<evidence type="ECO:0000256" key="6">
    <source>
        <dbReference type="ARBA" id="ARBA00022532"/>
    </source>
</evidence>
<keyword evidence="8" id="KW-0479">Metal-binding</keyword>
<evidence type="ECO:0000256" key="2">
    <source>
        <dbReference type="ARBA" id="ARBA00001966"/>
    </source>
</evidence>
<dbReference type="InterPro" id="IPR050573">
    <property type="entry name" value="SDH/FRD_Iron-Sulfur"/>
</dbReference>
<dbReference type="InterPro" id="IPR017900">
    <property type="entry name" value="4Fe4S_Fe_S_CS"/>
</dbReference>
<evidence type="ECO:0000256" key="5">
    <source>
        <dbReference type="ARBA" id="ARBA00022485"/>
    </source>
</evidence>
<evidence type="ECO:0000313" key="15">
    <source>
        <dbReference type="EMBL" id="SVA99169.1"/>
    </source>
</evidence>
<accession>A0A382ACN8</accession>
<comment type="cofactor">
    <cofactor evidence="1">
        <name>[3Fe-4S] cluster</name>
        <dbReference type="ChEBI" id="CHEBI:21137"/>
    </cofactor>
</comment>
<feature type="domain" description="4Fe-4S ferredoxin-type" evidence="14">
    <location>
        <begin position="162"/>
        <end position="191"/>
    </location>
</feature>
<dbReference type="AlphaFoldDB" id="A0A382ACN8"/>
<gene>
    <name evidence="15" type="ORF">METZ01_LOCUS152023</name>
</gene>
<dbReference type="InterPro" id="IPR012675">
    <property type="entry name" value="Beta-grasp_dom_sf"/>
</dbReference>
<name>A0A382ACN8_9ZZZZ</name>
<dbReference type="PANTHER" id="PTHR11921:SF41">
    <property type="entry name" value="SUCCINATE DEHYDROGENASE"/>
    <property type="match status" value="1"/>
</dbReference>
<protein>
    <recommendedName>
        <fullName evidence="4">succinate dehydrogenase</fullName>
        <ecNumber evidence="4">1.3.5.1</ecNumber>
    </recommendedName>
</protein>
<keyword evidence="7" id="KW-0001">2Fe-2S</keyword>
<comment type="cofactor">
    <cofactor evidence="2">
        <name>[4Fe-4S] cluster</name>
        <dbReference type="ChEBI" id="CHEBI:49883"/>
    </cofactor>
</comment>
<dbReference type="GO" id="GO:0008177">
    <property type="term" value="F:succinate dehydrogenase (quinone) activity"/>
    <property type="evidence" value="ECO:0007669"/>
    <property type="project" value="UniProtKB-EC"/>
</dbReference>
<dbReference type="GO" id="GO:0009055">
    <property type="term" value="F:electron transfer activity"/>
    <property type="evidence" value="ECO:0007669"/>
    <property type="project" value="InterPro"/>
</dbReference>
<dbReference type="GO" id="GO:0051537">
    <property type="term" value="F:2 iron, 2 sulfur cluster binding"/>
    <property type="evidence" value="ECO:0007669"/>
    <property type="project" value="UniProtKB-KW"/>
</dbReference>
<dbReference type="GO" id="GO:0006099">
    <property type="term" value="P:tricarboxylic acid cycle"/>
    <property type="evidence" value="ECO:0007669"/>
    <property type="project" value="UniProtKB-KW"/>
</dbReference>
<evidence type="ECO:0000256" key="9">
    <source>
        <dbReference type="ARBA" id="ARBA00023002"/>
    </source>
</evidence>
<dbReference type="Pfam" id="PF13085">
    <property type="entry name" value="Fer2_3"/>
    <property type="match status" value="1"/>
</dbReference>
<dbReference type="PROSITE" id="PS00197">
    <property type="entry name" value="2FE2S_FER_1"/>
    <property type="match status" value="1"/>
</dbReference>
<keyword evidence="5" id="KW-0004">4Fe-4S</keyword>
<evidence type="ECO:0000256" key="10">
    <source>
        <dbReference type="ARBA" id="ARBA00023004"/>
    </source>
</evidence>
<evidence type="ECO:0000256" key="8">
    <source>
        <dbReference type="ARBA" id="ARBA00022723"/>
    </source>
</evidence>
<reference evidence="15" key="1">
    <citation type="submission" date="2018-05" db="EMBL/GenBank/DDBJ databases">
        <authorList>
            <person name="Lanie J.A."/>
            <person name="Ng W.-L."/>
            <person name="Kazmierczak K.M."/>
            <person name="Andrzejewski T.M."/>
            <person name="Davidsen T.M."/>
            <person name="Wayne K.J."/>
            <person name="Tettelin H."/>
            <person name="Glass J.I."/>
            <person name="Rusch D."/>
            <person name="Podicherti R."/>
            <person name="Tsui H.-C.T."/>
            <person name="Winkler M.E."/>
        </authorList>
    </citation>
    <scope>NUCLEOTIDE SEQUENCE</scope>
</reference>
<keyword evidence="6" id="KW-0816">Tricarboxylic acid cycle</keyword>
<keyword evidence="11" id="KW-0411">Iron-sulfur</keyword>
<evidence type="ECO:0000256" key="3">
    <source>
        <dbReference type="ARBA" id="ARBA00009433"/>
    </source>
</evidence>
<comment type="similarity">
    <text evidence="3">Belongs to the succinate dehydrogenase/fumarate reductase iron-sulfur protein family.</text>
</comment>
<evidence type="ECO:0000256" key="4">
    <source>
        <dbReference type="ARBA" id="ARBA00012792"/>
    </source>
</evidence>
<sequence length="262" mass="28586">MYQVSKVFSMKDMTLNLLVWRQKNANSSGEMVSYTVNGVSSDMSFLEMLDKLNEDLIRREENPIEFDNDCREGICGMCSLVINGVAHGPKQATATCELHMREFEDGDTITVEPWRSNAFPVIQDLVVDRSAFDRIITSAGYVSLYVGEAPDANAVLVSKNSAERAMDAATCIGCGACVAACPNASASLFVGAKVAHLASLPQGQIEGKKRVVEMVKQMDEEGFGDCSNHGECEAVCPKEISISHIALMRKEYLKAILNPEDS</sequence>
<dbReference type="Gene3D" id="1.10.1060.10">
    <property type="entry name" value="Alpha-helical ferredoxin"/>
    <property type="match status" value="1"/>
</dbReference>
<dbReference type="Pfam" id="PF13183">
    <property type="entry name" value="Fer4_8"/>
    <property type="match status" value="1"/>
</dbReference>
<dbReference type="InterPro" id="IPR006058">
    <property type="entry name" value="2Fe2S_fd_BS"/>
</dbReference>
<dbReference type="InterPro" id="IPR025192">
    <property type="entry name" value="Succ_DH/fum_Rdtase_N"/>
</dbReference>
<dbReference type="GO" id="GO:0022904">
    <property type="term" value="P:respiratory electron transport chain"/>
    <property type="evidence" value="ECO:0007669"/>
    <property type="project" value="TreeGrafter"/>
</dbReference>
<dbReference type="EC" id="1.3.5.1" evidence="4"/>
<dbReference type="InterPro" id="IPR004489">
    <property type="entry name" value="Succ_DH/fum_Rdtase_Fe-S"/>
</dbReference>
<dbReference type="InterPro" id="IPR009051">
    <property type="entry name" value="Helical_ferredxn"/>
</dbReference>
<keyword evidence="9" id="KW-0560">Oxidoreductase</keyword>
<evidence type="ECO:0000256" key="11">
    <source>
        <dbReference type="ARBA" id="ARBA00023014"/>
    </source>
</evidence>
<proteinExistence type="inferred from homology"/>
<dbReference type="NCBIfam" id="TIGR00384">
    <property type="entry name" value="dhsB"/>
    <property type="match status" value="1"/>
</dbReference>
<dbReference type="PANTHER" id="PTHR11921">
    <property type="entry name" value="SUCCINATE DEHYDROGENASE IRON-SULFUR PROTEIN"/>
    <property type="match status" value="1"/>
</dbReference>
<dbReference type="GO" id="GO:0051538">
    <property type="term" value="F:3 iron, 4 sulfur cluster binding"/>
    <property type="evidence" value="ECO:0007669"/>
    <property type="project" value="UniProtKB-KW"/>
</dbReference>
<evidence type="ECO:0000256" key="7">
    <source>
        <dbReference type="ARBA" id="ARBA00022714"/>
    </source>
</evidence>